<organism evidence="2 3">
    <name type="scientific">Noviluteimonas gilva</name>
    <dbReference type="NCBI Taxonomy" id="2682097"/>
    <lineage>
        <taxon>Bacteria</taxon>
        <taxon>Pseudomonadati</taxon>
        <taxon>Pseudomonadota</taxon>
        <taxon>Gammaproteobacteria</taxon>
        <taxon>Lysobacterales</taxon>
        <taxon>Lysobacteraceae</taxon>
        <taxon>Noviluteimonas</taxon>
    </lineage>
</organism>
<reference evidence="2 3" key="1">
    <citation type="submission" date="2019-12" db="EMBL/GenBank/DDBJ databases">
        <authorList>
            <person name="Xu J."/>
        </authorList>
    </citation>
    <scope>NUCLEOTIDE SEQUENCE [LARGE SCALE GENOMIC DNA]</scope>
    <source>
        <strain evidence="2 3">HX-5-24</strain>
    </source>
</reference>
<dbReference type="AlphaFoldDB" id="A0A7C9LLU8"/>
<comment type="caution">
    <text evidence="2">The sequence shown here is derived from an EMBL/GenBank/DDBJ whole genome shotgun (WGS) entry which is preliminary data.</text>
</comment>
<sequence>MKYRFVAPILLAFVAGRAQACVDPELPSYRQELSSARHVFVFRLLSLRLINRAEGAREVVGEIETVRVLKGQPRFTTVAWEQGNCGQLVLRVGGYYAAATKQSGTVLKPVRGQNSMLDVGDDFAYSVPHKRPGQTWIFHVANYLRDGTPFPEYFNVDQQMTRTGSFPQLPPPRKR</sequence>
<dbReference type="RefSeq" id="WP_156641820.1">
    <property type="nucleotide sequence ID" value="NZ_WOXT01000002.1"/>
</dbReference>
<evidence type="ECO:0008006" key="4">
    <source>
        <dbReference type="Google" id="ProtNLM"/>
    </source>
</evidence>
<protein>
    <recommendedName>
        <fullName evidence="4">Lipoprotein</fullName>
    </recommendedName>
</protein>
<feature type="chain" id="PRO_5028803100" description="Lipoprotein" evidence="1">
    <location>
        <begin position="21"/>
        <end position="175"/>
    </location>
</feature>
<dbReference type="Proteomes" id="UP000479692">
    <property type="component" value="Unassembled WGS sequence"/>
</dbReference>
<evidence type="ECO:0000313" key="3">
    <source>
        <dbReference type="Proteomes" id="UP000479692"/>
    </source>
</evidence>
<dbReference type="EMBL" id="WOXT01000002">
    <property type="protein sequence ID" value="MUV14544.1"/>
    <property type="molecule type" value="Genomic_DNA"/>
</dbReference>
<keyword evidence="1" id="KW-0732">Signal</keyword>
<accession>A0A7C9LLU8</accession>
<evidence type="ECO:0000313" key="2">
    <source>
        <dbReference type="EMBL" id="MUV14544.1"/>
    </source>
</evidence>
<keyword evidence="3" id="KW-1185">Reference proteome</keyword>
<proteinExistence type="predicted"/>
<name>A0A7C9LLU8_9GAMM</name>
<feature type="signal peptide" evidence="1">
    <location>
        <begin position="1"/>
        <end position="20"/>
    </location>
</feature>
<gene>
    <name evidence="2" type="ORF">GN331_10025</name>
</gene>
<evidence type="ECO:0000256" key="1">
    <source>
        <dbReference type="SAM" id="SignalP"/>
    </source>
</evidence>